<dbReference type="InterPro" id="IPR050834">
    <property type="entry name" value="Glycosyltransf_2"/>
</dbReference>
<proteinExistence type="predicted"/>
<dbReference type="EMBL" id="BAABCN010000018">
    <property type="protein sequence ID" value="GAA3896119.1"/>
    <property type="molecule type" value="Genomic_DNA"/>
</dbReference>
<dbReference type="PANTHER" id="PTHR43685:SF3">
    <property type="entry name" value="SLR2126 PROTEIN"/>
    <property type="match status" value="1"/>
</dbReference>
<name>A0ABP7LAW2_9MICO</name>
<keyword evidence="1" id="KW-1133">Transmembrane helix</keyword>
<dbReference type="Pfam" id="PF00535">
    <property type="entry name" value="Glycos_transf_2"/>
    <property type="match status" value="1"/>
</dbReference>
<evidence type="ECO:0000313" key="4">
    <source>
        <dbReference type="Proteomes" id="UP001501803"/>
    </source>
</evidence>
<reference evidence="4" key="1">
    <citation type="journal article" date="2019" name="Int. J. Syst. Evol. Microbiol.">
        <title>The Global Catalogue of Microorganisms (GCM) 10K type strain sequencing project: providing services to taxonomists for standard genome sequencing and annotation.</title>
        <authorList>
            <consortium name="The Broad Institute Genomics Platform"/>
            <consortium name="The Broad Institute Genome Sequencing Center for Infectious Disease"/>
            <person name="Wu L."/>
            <person name="Ma J."/>
        </authorList>
    </citation>
    <scope>NUCLEOTIDE SEQUENCE [LARGE SCALE GENOMIC DNA]</scope>
    <source>
        <strain evidence="4">JCM 17021</strain>
    </source>
</reference>
<evidence type="ECO:0000313" key="3">
    <source>
        <dbReference type="EMBL" id="GAA3896119.1"/>
    </source>
</evidence>
<dbReference type="PANTHER" id="PTHR43685">
    <property type="entry name" value="GLYCOSYLTRANSFERASE"/>
    <property type="match status" value="1"/>
</dbReference>
<evidence type="ECO:0000256" key="1">
    <source>
        <dbReference type="SAM" id="Phobius"/>
    </source>
</evidence>
<keyword evidence="4" id="KW-1185">Reference proteome</keyword>
<accession>A0ABP7LAW2</accession>
<protein>
    <submittedName>
        <fullName evidence="3">Glycosyltransferase</fullName>
    </submittedName>
</protein>
<dbReference type="Gene3D" id="3.90.550.10">
    <property type="entry name" value="Spore Coat Polysaccharide Biosynthesis Protein SpsA, Chain A"/>
    <property type="match status" value="1"/>
</dbReference>
<dbReference type="Proteomes" id="UP001501803">
    <property type="component" value="Unassembled WGS sequence"/>
</dbReference>
<dbReference type="SUPFAM" id="SSF53448">
    <property type="entry name" value="Nucleotide-diphospho-sugar transferases"/>
    <property type="match status" value="1"/>
</dbReference>
<evidence type="ECO:0000259" key="2">
    <source>
        <dbReference type="Pfam" id="PF00535"/>
    </source>
</evidence>
<dbReference type="RefSeq" id="WP_345069895.1">
    <property type="nucleotide sequence ID" value="NZ_BAABCN010000018.1"/>
</dbReference>
<keyword evidence="1" id="KW-0472">Membrane</keyword>
<feature type="transmembrane region" description="Helical" evidence="1">
    <location>
        <begin position="242"/>
        <end position="271"/>
    </location>
</feature>
<comment type="caution">
    <text evidence="3">The sequence shown here is derived from an EMBL/GenBank/DDBJ whole genome shotgun (WGS) entry which is preliminary data.</text>
</comment>
<dbReference type="InterPro" id="IPR029044">
    <property type="entry name" value="Nucleotide-diphossugar_trans"/>
</dbReference>
<dbReference type="InterPro" id="IPR001173">
    <property type="entry name" value="Glyco_trans_2-like"/>
</dbReference>
<keyword evidence="1" id="KW-0812">Transmembrane</keyword>
<sequence length="337" mass="36655">MSSSAANPKAPASATLIMTLLNEASGIETFLQSLTTQTVLPSEIVIVDGGSTDSTLSILRAWQPPSGVTLVLEELPGAGISQGRNRAIELASFEKILVTDAGTQVNSDWVEKILAGLESAEVASGFFEPLAGTFFSTLIAAVITPTITEIDPEKFLPSSRSIGFSTKAWRRGGKYPEWLDYCEDLIFDIAMRDAGVTFRFVPDAIVRWEGRPSFTAFAKQYYRYARGDGKAQLWARRHAIRYGAYLGGLALVVLALVASPFWWIALGAGFFIYMSQPFRRVLFFRNTVGAAWPGAILLAPFVVVLGDVSKMLGYPAGLVWRRKNRLVASASIANVAD</sequence>
<gene>
    <name evidence="3" type="ORF">GCM10022381_41990</name>
</gene>
<feature type="domain" description="Glycosyltransferase 2-like" evidence="2">
    <location>
        <begin position="16"/>
        <end position="121"/>
    </location>
</feature>
<organism evidence="3 4">
    <name type="scientific">Leifsonia kafniensis</name>
    <dbReference type="NCBI Taxonomy" id="475957"/>
    <lineage>
        <taxon>Bacteria</taxon>
        <taxon>Bacillati</taxon>
        <taxon>Actinomycetota</taxon>
        <taxon>Actinomycetes</taxon>
        <taxon>Micrococcales</taxon>
        <taxon>Microbacteriaceae</taxon>
        <taxon>Leifsonia</taxon>
    </lineage>
</organism>
<feature type="transmembrane region" description="Helical" evidence="1">
    <location>
        <begin position="283"/>
        <end position="305"/>
    </location>
</feature>